<gene>
    <name evidence="2" type="ORF">SAMN04487991_0819</name>
</gene>
<sequence>MIQELKSVVARSQSTLFEDMIGAVALLVILVGGLSLPALV</sequence>
<dbReference type="EMBL" id="FORH01000001">
    <property type="protein sequence ID" value="SFI76824.1"/>
    <property type="molecule type" value="Genomic_DNA"/>
</dbReference>
<keyword evidence="1" id="KW-0812">Transmembrane</keyword>
<reference evidence="3" key="1">
    <citation type="submission" date="2016-10" db="EMBL/GenBank/DDBJ databases">
        <authorList>
            <person name="Varghese N."/>
            <person name="Submissions S."/>
        </authorList>
    </citation>
    <scope>NUCLEOTIDE SEQUENCE [LARGE SCALE GENOMIC DNA]</scope>
    <source>
        <strain evidence="3">DSM 26471</strain>
    </source>
</reference>
<accession>A0A1I3KWN1</accession>
<keyword evidence="1" id="KW-0472">Membrane</keyword>
<dbReference type="STRING" id="588602.SAMN04487991_0819"/>
<dbReference type="AlphaFoldDB" id="A0A1I3KWN1"/>
<organism evidence="2 3">
    <name type="scientific">Celeribacter neptunius</name>
    <dbReference type="NCBI Taxonomy" id="588602"/>
    <lineage>
        <taxon>Bacteria</taxon>
        <taxon>Pseudomonadati</taxon>
        <taxon>Pseudomonadota</taxon>
        <taxon>Alphaproteobacteria</taxon>
        <taxon>Rhodobacterales</taxon>
        <taxon>Roseobacteraceae</taxon>
        <taxon>Celeribacter</taxon>
    </lineage>
</organism>
<dbReference type="RefSeq" id="WP_281245286.1">
    <property type="nucleotide sequence ID" value="NZ_FORH01000001.1"/>
</dbReference>
<evidence type="ECO:0000256" key="1">
    <source>
        <dbReference type="SAM" id="Phobius"/>
    </source>
</evidence>
<protein>
    <submittedName>
        <fullName evidence="2">Uncharacterized protein</fullName>
    </submittedName>
</protein>
<feature type="transmembrane region" description="Helical" evidence="1">
    <location>
        <begin position="20"/>
        <end position="39"/>
    </location>
</feature>
<dbReference type="Proteomes" id="UP000199630">
    <property type="component" value="Unassembled WGS sequence"/>
</dbReference>
<keyword evidence="3" id="KW-1185">Reference proteome</keyword>
<evidence type="ECO:0000313" key="2">
    <source>
        <dbReference type="EMBL" id="SFI76824.1"/>
    </source>
</evidence>
<keyword evidence="1" id="KW-1133">Transmembrane helix</keyword>
<name>A0A1I3KWN1_9RHOB</name>
<proteinExistence type="predicted"/>
<evidence type="ECO:0000313" key="3">
    <source>
        <dbReference type="Proteomes" id="UP000199630"/>
    </source>
</evidence>